<dbReference type="Gramene" id="rna-CFP56_73270">
    <property type="protein sequence ID" value="cds-POF00777.1"/>
    <property type="gene ID" value="gene-CFP56_73270"/>
</dbReference>
<name>A0AAW0IN66_QUESU</name>
<reference evidence="1 2" key="1">
    <citation type="journal article" date="2018" name="Sci. Data">
        <title>The draft genome sequence of cork oak.</title>
        <authorList>
            <person name="Ramos A.M."/>
            <person name="Usie A."/>
            <person name="Barbosa P."/>
            <person name="Barros P.M."/>
            <person name="Capote T."/>
            <person name="Chaves I."/>
            <person name="Simoes F."/>
            <person name="Abreu I."/>
            <person name="Carrasquinho I."/>
            <person name="Faro C."/>
            <person name="Guimaraes J.B."/>
            <person name="Mendonca D."/>
            <person name="Nobrega F."/>
            <person name="Rodrigues L."/>
            <person name="Saibo N.J.M."/>
            <person name="Varela M.C."/>
            <person name="Egas C."/>
            <person name="Matos J."/>
            <person name="Miguel C.M."/>
            <person name="Oliveira M.M."/>
            <person name="Ricardo C.P."/>
            <person name="Goncalves S."/>
        </authorList>
    </citation>
    <scope>NUCLEOTIDE SEQUENCE [LARGE SCALE GENOMIC DNA]</scope>
    <source>
        <strain evidence="2">cv. HL8</strain>
    </source>
</reference>
<keyword evidence="2" id="KW-1185">Reference proteome</keyword>
<sequence length="73" mass="8662">MNPNPTAIESFAYDSSKQNLKEDIAFDLEDDDEIWPRSPDLPWRTMAVGSWWRIRRATTMTVIRMWISRKCIT</sequence>
<protein>
    <submittedName>
        <fullName evidence="1">Uncharacterized protein</fullName>
    </submittedName>
</protein>
<dbReference type="AlphaFoldDB" id="A0AAW0IN66"/>
<dbReference type="Proteomes" id="UP000237347">
    <property type="component" value="Unassembled WGS sequence"/>
</dbReference>
<gene>
    <name evidence="1" type="ORF">CFP56_001062</name>
</gene>
<proteinExistence type="predicted"/>
<organism evidence="1 2">
    <name type="scientific">Quercus suber</name>
    <name type="common">Cork oak</name>
    <dbReference type="NCBI Taxonomy" id="58331"/>
    <lineage>
        <taxon>Eukaryota</taxon>
        <taxon>Viridiplantae</taxon>
        <taxon>Streptophyta</taxon>
        <taxon>Embryophyta</taxon>
        <taxon>Tracheophyta</taxon>
        <taxon>Spermatophyta</taxon>
        <taxon>Magnoliopsida</taxon>
        <taxon>eudicotyledons</taxon>
        <taxon>Gunneridae</taxon>
        <taxon>Pentapetalae</taxon>
        <taxon>rosids</taxon>
        <taxon>fabids</taxon>
        <taxon>Fagales</taxon>
        <taxon>Fagaceae</taxon>
        <taxon>Quercus</taxon>
    </lineage>
</organism>
<evidence type="ECO:0000313" key="1">
    <source>
        <dbReference type="EMBL" id="KAK7815868.1"/>
    </source>
</evidence>
<accession>A0AAW0IN66</accession>
<evidence type="ECO:0000313" key="2">
    <source>
        <dbReference type="Proteomes" id="UP000237347"/>
    </source>
</evidence>
<comment type="caution">
    <text evidence="1">The sequence shown here is derived from an EMBL/GenBank/DDBJ whole genome shotgun (WGS) entry which is preliminary data.</text>
</comment>
<dbReference type="EMBL" id="PKMF04000975">
    <property type="protein sequence ID" value="KAK7815868.1"/>
    <property type="molecule type" value="Genomic_DNA"/>
</dbReference>